<accession>K1XKR6</accession>
<dbReference type="FunCoup" id="K1XKR6">
    <property type="interactions" value="467"/>
</dbReference>
<evidence type="ECO:0000256" key="3">
    <source>
        <dbReference type="ARBA" id="ARBA00014615"/>
    </source>
</evidence>
<dbReference type="OrthoDB" id="285308at2759"/>
<dbReference type="GeneID" id="18756211"/>
<keyword evidence="12" id="KW-1185">Reference proteome</keyword>
<evidence type="ECO:0000256" key="5">
    <source>
        <dbReference type="ARBA" id="ARBA00022723"/>
    </source>
</evidence>
<dbReference type="STRING" id="1072389.K1XKR6"/>
<dbReference type="InterPro" id="IPR019165">
    <property type="entry name" value="Peptidase_M76_ATP23"/>
</dbReference>
<keyword evidence="9" id="KW-0472">Membrane</keyword>
<dbReference type="OMA" id="KRHHQTC"/>
<evidence type="ECO:0000256" key="8">
    <source>
        <dbReference type="ARBA" id="ARBA00025322"/>
    </source>
</evidence>
<protein>
    <recommendedName>
        <fullName evidence="3 9">Mitochondrial inner membrane protease ATP23</fullName>
        <ecNumber evidence="9">3.4.24.-</ecNumber>
    </recommendedName>
</protein>
<dbReference type="EMBL" id="JH921428">
    <property type="protein sequence ID" value="EKD21163.1"/>
    <property type="molecule type" value="Genomic_DNA"/>
</dbReference>
<dbReference type="eggNOG" id="KOG3314">
    <property type="taxonomic scope" value="Eukaryota"/>
</dbReference>
<comment type="similarity">
    <text evidence="2 9">Belongs to the peptidase M76 family.</text>
</comment>
<dbReference type="GO" id="GO:0004222">
    <property type="term" value="F:metalloendopeptidase activity"/>
    <property type="evidence" value="ECO:0007669"/>
    <property type="project" value="InterPro"/>
</dbReference>
<reference evidence="11 12" key="1">
    <citation type="journal article" date="2012" name="BMC Genomics">
        <title>Sequencing the genome of Marssonina brunnea reveals fungus-poplar co-evolution.</title>
        <authorList>
            <person name="Zhu S."/>
            <person name="Cao Y.-Z."/>
            <person name="Jiang C."/>
            <person name="Tan B.-Y."/>
            <person name="Wang Z."/>
            <person name="Feng S."/>
            <person name="Zhang L."/>
            <person name="Su X.-H."/>
            <person name="Brejova B."/>
            <person name="Vinar T."/>
            <person name="Xu M."/>
            <person name="Wang M.-X."/>
            <person name="Zhang S.-G."/>
            <person name="Huang M.-R."/>
            <person name="Wu R."/>
            <person name="Zhou Y."/>
        </authorList>
    </citation>
    <scope>NUCLEOTIDE SEQUENCE [LARGE SCALE GENOMIC DNA]</scope>
    <source>
        <strain evidence="11 12">MB_m1</strain>
    </source>
</reference>
<dbReference type="HOGENOM" id="CLU_079125_0_0_1"/>
<dbReference type="Pfam" id="PF09768">
    <property type="entry name" value="Peptidase_M76"/>
    <property type="match status" value="1"/>
</dbReference>
<evidence type="ECO:0000256" key="9">
    <source>
        <dbReference type="RuleBase" id="RU364057"/>
    </source>
</evidence>
<keyword evidence="9" id="KW-0999">Mitochondrion inner membrane</keyword>
<dbReference type="GO" id="GO:0033615">
    <property type="term" value="P:mitochondrial proton-transporting ATP synthase complex assembly"/>
    <property type="evidence" value="ECO:0007669"/>
    <property type="project" value="TreeGrafter"/>
</dbReference>
<feature type="compositionally biased region" description="Low complexity" evidence="10">
    <location>
        <begin position="1"/>
        <end position="24"/>
    </location>
</feature>
<dbReference type="KEGG" id="mbe:MBM_00276"/>
<evidence type="ECO:0000256" key="6">
    <source>
        <dbReference type="ARBA" id="ARBA00022801"/>
    </source>
</evidence>
<keyword evidence="5 9" id="KW-0479">Metal-binding</keyword>
<comment type="subcellular location">
    <subcellularLocation>
        <location evidence="1 9">Mitochondrion inner membrane</location>
        <topology evidence="1 9">Peripheral membrane protein</topology>
        <orientation evidence="1 9">Intermembrane side</orientation>
    </subcellularLocation>
</comment>
<proteinExistence type="inferred from homology"/>
<organism evidence="11 12">
    <name type="scientific">Marssonina brunnea f. sp. multigermtubi (strain MB_m1)</name>
    <name type="common">Marssonina leaf spot fungus</name>
    <dbReference type="NCBI Taxonomy" id="1072389"/>
    <lineage>
        <taxon>Eukaryota</taxon>
        <taxon>Fungi</taxon>
        <taxon>Dikarya</taxon>
        <taxon>Ascomycota</taxon>
        <taxon>Pezizomycotina</taxon>
        <taxon>Leotiomycetes</taxon>
        <taxon>Helotiales</taxon>
        <taxon>Drepanopezizaceae</taxon>
        <taxon>Drepanopeziza</taxon>
    </lineage>
</organism>
<dbReference type="InParanoid" id="K1XKR6"/>
<evidence type="ECO:0000313" key="11">
    <source>
        <dbReference type="EMBL" id="EKD21163.1"/>
    </source>
</evidence>
<evidence type="ECO:0000256" key="2">
    <source>
        <dbReference type="ARBA" id="ARBA00009915"/>
    </source>
</evidence>
<dbReference type="RefSeq" id="XP_007288165.1">
    <property type="nucleotide sequence ID" value="XM_007288103.1"/>
</dbReference>
<evidence type="ECO:0000313" key="12">
    <source>
        <dbReference type="Proteomes" id="UP000006753"/>
    </source>
</evidence>
<evidence type="ECO:0000256" key="10">
    <source>
        <dbReference type="SAM" id="MobiDB-lite"/>
    </source>
</evidence>
<keyword evidence="4 9" id="KW-0645">Protease</keyword>
<dbReference type="PANTHER" id="PTHR21711">
    <property type="entry name" value="MITOCHONDRIAL INNER MEMBRANE PROTEASE"/>
    <property type="match status" value="1"/>
</dbReference>
<dbReference type="GO" id="GO:0046872">
    <property type="term" value="F:metal ion binding"/>
    <property type="evidence" value="ECO:0007669"/>
    <property type="project" value="UniProtKB-KW"/>
</dbReference>
<comment type="function">
    <text evidence="8">Has a dual role in the assembly of mitochondrial ATPase. Acts as a protease that removes N-terminal residues of mitochondrial ATPase CF(0) subunit 6 at the intermembrane space side. Also involved in the correct assembly of the membrane-embedded ATPase CF(0) particle, probably mediating association of subunit 6 with the subunit 9 ring.</text>
</comment>
<dbReference type="GO" id="GO:0034982">
    <property type="term" value="P:mitochondrial protein processing"/>
    <property type="evidence" value="ECO:0007669"/>
    <property type="project" value="TreeGrafter"/>
</dbReference>
<feature type="region of interest" description="Disordered" evidence="10">
    <location>
        <begin position="1"/>
        <end position="43"/>
    </location>
</feature>
<dbReference type="PANTHER" id="PTHR21711:SF0">
    <property type="entry name" value="MITOCHONDRIAL INNER MEMBRANE PROTEASE ATP23 HOMOLOG"/>
    <property type="match status" value="1"/>
</dbReference>
<gene>
    <name evidence="11" type="ORF">MBM_00276</name>
</gene>
<dbReference type="AlphaFoldDB" id="K1XKR6"/>
<evidence type="ECO:0000256" key="7">
    <source>
        <dbReference type="ARBA" id="ARBA00023049"/>
    </source>
</evidence>
<keyword evidence="7 9" id="KW-0482">Metalloprotease</keyword>
<name>K1XKR6_MARBU</name>
<evidence type="ECO:0000256" key="1">
    <source>
        <dbReference type="ARBA" id="ARBA00004137"/>
    </source>
</evidence>
<dbReference type="GO" id="GO:0005743">
    <property type="term" value="C:mitochondrial inner membrane"/>
    <property type="evidence" value="ECO:0007669"/>
    <property type="project" value="UniProtKB-SubCell"/>
</dbReference>
<dbReference type="MEROPS" id="M76.002"/>
<dbReference type="Proteomes" id="UP000006753">
    <property type="component" value="Unassembled WGS sequence"/>
</dbReference>
<keyword evidence="9" id="KW-0496">Mitochondrion</keyword>
<dbReference type="EC" id="3.4.24.-" evidence="9"/>
<sequence length="265" mass="30482">MADSASSFSSSSSSPSTPPTNTAAPLPPTPNFTDDNDPSTTGYDPSARWSNYWNILTGRMTPAGQHAFREAAYVRNEARDCARSTEWRDWCFQYSPTVTFLREKIRDLNGDIGPDNVLCRRCPTRRDEKTGRWVRQGGGFSPEHGILICANEMRDRKHLEDTLAHEMVHAWDHLRWRVDWADLRHAACTEIRASSLSGECRWMREFWTRSHWKLTQQHQNCVRARAVQSVMNRPACKDDVQAVKVVNEVWDSCFADTRPFDGIYR</sequence>
<keyword evidence="6 9" id="KW-0378">Hydrolase</keyword>
<evidence type="ECO:0000256" key="4">
    <source>
        <dbReference type="ARBA" id="ARBA00022670"/>
    </source>
</evidence>